<name>A0A822Z1Q5_NELNU</name>
<gene>
    <name evidence="1" type="ORF">HUJ06_006068</name>
</gene>
<accession>A0A822Z1Q5</accession>
<protein>
    <submittedName>
        <fullName evidence="1">Uncharacterized protein</fullName>
    </submittedName>
</protein>
<dbReference type="AlphaFoldDB" id="A0A822Z1Q5"/>
<reference evidence="1 2" key="1">
    <citation type="journal article" date="2020" name="Mol. Biol. Evol.">
        <title>Distinct Expression and Methylation Patterns for Genes with Different Fates following a Single Whole-Genome Duplication in Flowering Plants.</title>
        <authorList>
            <person name="Shi T."/>
            <person name="Rahmani R.S."/>
            <person name="Gugger P.F."/>
            <person name="Wang M."/>
            <person name="Li H."/>
            <person name="Zhang Y."/>
            <person name="Li Z."/>
            <person name="Wang Q."/>
            <person name="Van de Peer Y."/>
            <person name="Marchal K."/>
            <person name="Chen J."/>
        </authorList>
    </citation>
    <scope>NUCLEOTIDE SEQUENCE [LARGE SCALE GENOMIC DNA]</scope>
    <source>
        <tissue evidence="1">Leaf</tissue>
    </source>
</reference>
<organism evidence="1 2">
    <name type="scientific">Nelumbo nucifera</name>
    <name type="common">Sacred lotus</name>
    <dbReference type="NCBI Taxonomy" id="4432"/>
    <lineage>
        <taxon>Eukaryota</taxon>
        <taxon>Viridiplantae</taxon>
        <taxon>Streptophyta</taxon>
        <taxon>Embryophyta</taxon>
        <taxon>Tracheophyta</taxon>
        <taxon>Spermatophyta</taxon>
        <taxon>Magnoliopsida</taxon>
        <taxon>Proteales</taxon>
        <taxon>Nelumbonaceae</taxon>
        <taxon>Nelumbo</taxon>
    </lineage>
</organism>
<dbReference type="Proteomes" id="UP000607653">
    <property type="component" value="Unassembled WGS sequence"/>
</dbReference>
<keyword evidence="2" id="KW-1185">Reference proteome</keyword>
<evidence type="ECO:0000313" key="2">
    <source>
        <dbReference type="Proteomes" id="UP000607653"/>
    </source>
</evidence>
<comment type="caution">
    <text evidence="1">The sequence shown here is derived from an EMBL/GenBank/DDBJ whole genome shotgun (WGS) entry which is preliminary data.</text>
</comment>
<proteinExistence type="predicted"/>
<sequence length="40" mass="4607">MKRASYNNNHCLFLGKTVSWRRSFLVAVTTEPKPVNTRPS</sequence>
<dbReference type="EMBL" id="DUZY01000004">
    <property type="protein sequence ID" value="DAD35428.1"/>
    <property type="molecule type" value="Genomic_DNA"/>
</dbReference>
<evidence type="ECO:0000313" key="1">
    <source>
        <dbReference type="EMBL" id="DAD35428.1"/>
    </source>
</evidence>